<feature type="transmembrane region" description="Helical" evidence="1">
    <location>
        <begin position="111"/>
        <end position="132"/>
    </location>
</feature>
<dbReference type="PANTHER" id="PTHR34543:SF1">
    <property type="entry name" value="PROTEIN ABA DEFICIENT 4, CHLOROPLASTIC"/>
    <property type="match status" value="1"/>
</dbReference>
<dbReference type="Proteomes" id="UP000244940">
    <property type="component" value="Unassembled WGS sequence"/>
</dbReference>
<dbReference type="Pfam" id="PF14108">
    <property type="entry name" value="ABA4-like"/>
    <property type="match status" value="1"/>
</dbReference>
<keyword evidence="1" id="KW-1133">Transmembrane helix</keyword>
<gene>
    <name evidence="2" type="ORF">C4N9_13105</name>
</gene>
<dbReference type="AlphaFoldDB" id="A0A2U2C8T4"/>
<keyword evidence="1" id="KW-0812">Transmembrane</keyword>
<dbReference type="PANTHER" id="PTHR34543">
    <property type="entry name" value="PROTEIN ABA DEFICIENT 4, CHLOROPLASTIC"/>
    <property type="match status" value="1"/>
</dbReference>
<dbReference type="OrthoDB" id="345237at2"/>
<evidence type="ECO:0000256" key="1">
    <source>
        <dbReference type="SAM" id="Phobius"/>
    </source>
</evidence>
<organism evidence="2 3">
    <name type="scientific">Pararhodobacter marinus</name>
    <dbReference type="NCBI Taxonomy" id="2184063"/>
    <lineage>
        <taxon>Bacteria</taxon>
        <taxon>Pseudomonadati</taxon>
        <taxon>Pseudomonadota</taxon>
        <taxon>Alphaproteobacteria</taxon>
        <taxon>Rhodobacterales</taxon>
        <taxon>Paracoccaceae</taxon>
        <taxon>Pararhodobacter</taxon>
    </lineage>
</organism>
<keyword evidence="3" id="KW-1185">Reference proteome</keyword>
<sequence>MALLYYVLHLPVIPAWLLLILAPGARATRAYVHSGVVPVMLGPVYAVFLFCGAVLGFSAEGAGMGSLEGVTALFSHPVGVLTGWAHFIVFDLFVGAWIARDAARLGMGHSASVPILILTLVFGPLGLVAHILRRVAGGHGWRIG</sequence>
<feature type="transmembrane region" description="Helical" evidence="1">
    <location>
        <begin position="36"/>
        <end position="58"/>
    </location>
</feature>
<feature type="transmembrane region" description="Helical" evidence="1">
    <location>
        <begin position="6"/>
        <end position="24"/>
    </location>
</feature>
<accession>A0A2U2C8T4</accession>
<dbReference type="GeneID" id="94365830"/>
<proteinExistence type="predicted"/>
<dbReference type="RefSeq" id="WP_109533780.1">
    <property type="nucleotide sequence ID" value="NZ_QEYD01000007.1"/>
</dbReference>
<protein>
    <submittedName>
        <fullName evidence="2">DUF4281 domain-containing protein</fullName>
    </submittedName>
</protein>
<dbReference type="EMBL" id="QEYD01000007">
    <property type="protein sequence ID" value="PWE28273.1"/>
    <property type="molecule type" value="Genomic_DNA"/>
</dbReference>
<keyword evidence="1" id="KW-0472">Membrane</keyword>
<comment type="caution">
    <text evidence="2">The sequence shown here is derived from an EMBL/GenBank/DDBJ whole genome shotgun (WGS) entry which is preliminary data.</text>
</comment>
<evidence type="ECO:0000313" key="3">
    <source>
        <dbReference type="Proteomes" id="UP000244940"/>
    </source>
</evidence>
<reference evidence="2 3" key="1">
    <citation type="submission" date="2018-05" db="EMBL/GenBank/DDBJ databases">
        <title>Pararhodobacter marina sp. nov., isolated from deep-sea water of the Indian Ocean.</title>
        <authorList>
            <person name="Lai Q.Sr."/>
            <person name="Liu X."/>
            <person name="Shao Z."/>
        </authorList>
    </citation>
    <scope>NUCLEOTIDE SEQUENCE [LARGE SCALE GENOMIC DNA]</scope>
    <source>
        <strain evidence="2 3">CIC4N-9</strain>
    </source>
</reference>
<dbReference type="InterPro" id="IPR025461">
    <property type="entry name" value="ABA4-like"/>
</dbReference>
<feature type="transmembrane region" description="Helical" evidence="1">
    <location>
        <begin position="78"/>
        <end position="99"/>
    </location>
</feature>
<name>A0A2U2C8T4_9RHOB</name>
<evidence type="ECO:0000313" key="2">
    <source>
        <dbReference type="EMBL" id="PWE28273.1"/>
    </source>
</evidence>